<accession>A0A858R4X1</accession>
<feature type="compositionally biased region" description="Low complexity" evidence="1">
    <location>
        <begin position="31"/>
        <end position="44"/>
    </location>
</feature>
<dbReference type="EMBL" id="CP051775">
    <property type="protein sequence ID" value="QJE72372.1"/>
    <property type="molecule type" value="Genomic_DNA"/>
</dbReference>
<dbReference type="AlphaFoldDB" id="A0A858R4X1"/>
<dbReference type="Proteomes" id="UP000501891">
    <property type="component" value="Chromosome"/>
</dbReference>
<evidence type="ECO:0000256" key="1">
    <source>
        <dbReference type="SAM" id="MobiDB-lite"/>
    </source>
</evidence>
<feature type="region of interest" description="Disordered" evidence="1">
    <location>
        <begin position="1"/>
        <end position="48"/>
    </location>
</feature>
<dbReference type="Pfam" id="PF06082">
    <property type="entry name" value="YjbH"/>
    <property type="match status" value="1"/>
</dbReference>
<gene>
    <name evidence="2" type="ORF">HHL28_04005</name>
</gene>
<protein>
    <submittedName>
        <fullName evidence="2">YjbH domain-containing protein</fullName>
    </submittedName>
</protein>
<dbReference type="KEGG" id="acru:HHL28_04005"/>
<organism evidence="2 3">
    <name type="scientific">Aerophototrophica crusticola</name>
    <dbReference type="NCBI Taxonomy" id="1709002"/>
    <lineage>
        <taxon>Bacteria</taxon>
        <taxon>Pseudomonadati</taxon>
        <taxon>Pseudomonadota</taxon>
        <taxon>Alphaproteobacteria</taxon>
        <taxon>Rhodospirillales</taxon>
        <taxon>Rhodospirillaceae</taxon>
        <taxon>Aerophototrophica</taxon>
    </lineage>
</organism>
<proteinExistence type="predicted"/>
<evidence type="ECO:0000313" key="3">
    <source>
        <dbReference type="Proteomes" id="UP000501891"/>
    </source>
</evidence>
<name>A0A858R4X1_9PROT</name>
<dbReference type="InterPro" id="IPR010344">
    <property type="entry name" value="YbjH"/>
</dbReference>
<reference evidence="2" key="1">
    <citation type="submission" date="2020-04" db="EMBL/GenBank/DDBJ databases">
        <title>A desert anoxygenic phototrophic bacterium fixes CO2 using RubisCO under aerobic conditions.</title>
        <authorList>
            <person name="Tang K."/>
        </authorList>
    </citation>
    <scope>NUCLEOTIDE SEQUENCE [LARGE SCALE GENOMIC DNA]</scope>
    <source>
        <strain evidence="2">MIMtkB3</strain>
    </source>
</reference>
<sequence length="263" mass="27316">MGLSLDGGPGSGPAPPAGNPALPRGPGGPGRYRPAAAPAGTPAGPGRPGCLCGKGRRAGAGEPRRLCEAGRRADGPAGRGLPGGDVRRCRRELEYRPFRSTWRLGLRVHQAWKREPGFGLRQDTGVTTGAVGIRQDIGDPDTVLSLAGERFLDGGWGPVAALEMRLPGGGLLEAEALLADGLAVGLGLRVPLGRFLGPVEATMAAKTKPLARDTGQRLERPLRLADLTDRIGYGRLAAGWEGLLGDPVTCAARWCRSPGPGRR</sequence>
<evidence type="ECO:0000313" key="2">
    <source>
        <dbReference type="EMBL" id="QJE72372.1"/>
    </source>
</evidence>
<feature type="compositionally biased region" description="Gly residues" evidence="1">
    <location>
        <begin position="1"/>
        <end position="11"/>
    </location>
</feature>
<keyword evidence="3" id="KW-1185">Reference proteome</keyword>